<accession>A0A9Q3C439</accession>
<dbReference type="Proteomes" id="UP000765509">
    <property type="component" value="Unassembled WGS sequence"/>
</dbReference>
<organism evidence="2 3">
    <name type="scientific">Austropuccinia psidii MF-1</name>
    <dbReference type="NCBI Taxonomy" id="1389203"/>
    <lineage>
        <taxon>Eukaryota</taxon>
        <taxon>Fungi</taxon>
        <taxon>Dikarya</taxon>
        <taxon>Basidiomycota</taxon>
        <taxon>Pucciniomycotina</taxon>
        <taxon>Pucciniomycetes</taxon>
        <taxon>Pucciniales</taxon>
        <taxon>Sphaerophragmiaceae</taxon>
        <taxon>Austropuccinia</taxon>
    </lineage>
</organism>
<dbReference type="EMBL" id="AVOT02004580">
    <property type="protein sequence ID" value="MBW0476767.1"/>
    <property type="molecule type" value="Genomic_DNA"/>
</dbReference>
<proteinExistence type="predicted"/>
<name>A0A9Q3C439_9BASI</name>
<dbReference type="AlphaFoldDB" id="A0A9Q3C439"/>
<feature type="region of interest" description="Disordered" evidence="1">
    <location>
        <begin position="1"/>
        <end position="90"/>
    </location>
</feature>
<protein>
    <submittedName>
        <fullName evidence="2">Uncharacterized protein</fullName>
    </submittedName>
</protein>
<evidence type="ECO:0000313" key="3">
    <source>
        <dbReference type="Proteomes" id="UP000765509"/>
    </source>
</evidence>
<sequence length="146" mass="16720">MSPVYLRSLGIPRNQPEDREGLFITRRPGRGHLGHSSECQDTEGNHINSAINSQIKQNPQTRGLEEYGSSSSAPPAPQRSFPIEHGQQEVQPKITLGRTWRKLQKICLKEISLKELIITVKGWNPTRKFRLLEERETRIRENKATI</sequence>
<feature type="compositionally biased region" description="Polar residues" evidence="1">
    <location>
        <begin position="45"/>
        <end position="61"/>
    </location>
</feature>
<reference evidence="2" key="1">
    <citation type="submission" date="2021-03" db="EMBL/GenBank/DDBJ databases">
        <title>Draft genome sequence of rust myrtle Austropuccinia psidii MF-1, a brazilian biotype.</title>
        <authorList>
            <person name="Quecine M.C."/>
            <person name="Pachon D.M.R."/>
            <person name="Bonatelli M.L."/>
            <person name="Correr F.H."/>
            <person name="Franceschini L.M."/>
            <person name="Leite T.F."/>
            <person name="Margarido G.R.A."/>
            <person name="Almeida C.A."/>
            <person name="Ferrarezi J.A."/>
            <person name="Labate C.A."/>
        </authorList>
    </citation>
    <scope>NUCLEOTIDE SEQUENCE</scope>
    <source>
        <strain evidence="2">MF-1</strain>
    </source>
</reference>
<evidence type="ECO:0000313" key="2">
    <source>
        <dbReference type="EMBL" id="MBW0476767.1"/>
    </source>
</evidence>
<keyword evidence="3" id="KW-1185">Reference proteome</keyword>
<gene>
    <name evidence="2" type="ORF">O181_016482</name>
</gene>
<comment type="caution">
    <text evidence="2">The sequence shown here is derived from an EMBL/GenBank/DDBJ whole genome shotgun (WGS) entry which is preliminary data.</text>
</comment>
<evidence type="ECO:0000256" key="1">
    <source>
        <dbReference type="SAM" id="MobiDB-lite"/>
    </source>
</evidence>